<accession>A0A024UNL7</accession>
<sequence>MRFLVVVAMAAATAAGMTFTLVSCSPTTTIPVNVRPSSVACLQSPNGTVHLIVANGTHLDLSNQNITGVSAAPRDVTSIDLSSNNLGYVSLGDSVLETINLSDSQIASLTSVMLPATVETLDVSRNAITEFSVNWAILPKLASINVSSNLLARINKPIFPPSLHTLDLSKNLLYAVDLSVATYTQLSSATVTYALEPQMARVLASNCRDIGELRRLGPSVTGLVCVFDGDRRDMQNDMFVALRRLTILSLLLSGALILGYAALHWHRSRRANDDDDDLAMRGRETLTSSACEAYDHLPIQYRQSLTPVAAPQPATPTHPPRTN</sequence>
<dbReference type="Gene3D" id="3.80.10.10">
    <property type="entry name" value="Ribonuclease Inhibitor"/>
    <property type="match status" value="1"/>
</dbReference>
<dbReference type="VEuPathDB" id="FungiDB:H310_02409"/>
<dbReference type="PANTHER" id="PTHR24366">
    <property type="entry name" value="IG(IMMUNOGLOBULIN) AND LRR(LEUCINE RICH REPEAT) DOMAINS"/>
    <property type="match status" value="1"/>
</dbReference>
<dbReference type="SUPFAM" id="SSF52058">
    <property type="entry name" value="L domain-like"/>
    <property type="match status" value="1"/>
</dbReference>
<dbReference type="PROSITE" id="PS51257">
    <property type="entry name" value="PROKAR_LIPOPROTEIN"/>
    <property type="match status" value="1"/>
</dbReference>
<reference evidence="5" key="1">
    <citation type="submission" date="2013-12" db="EMBL/GenBank/DDBJ databases">
        <title>The Genome Sequence of Aphanomyces invadans NJM9701.</title>
        <authorList>
            <consortium name="The Broad Institute Genomics Platform"/>
            <person name="Russ C."/>
            <person name="Tyler B."/>
            <person name="van West P."/>
            <person name="Dieguez-Uribeondo J."/>
            <person name="Young S.K."/>
            <person name="Zeng Q."/>
            <person name="Gargeya S."/>
            <person name="Fitzgerald M."/>
            <person name="Abouelleil A."/>
            <person name="Alvarado L."/>
            <person name="Chapman S.B."/>
            <person name="Gainer-Dewar J."/>
            <person name="Goldberg J."/>
            <person name="Griggs A."/>
            <person name="Gujja S."/>
            <person name="Hansen M."/>
            <person name="Howarth C."/>
            <person name="Imamovic A."/>
            <person name="Ireland A."/>
            <person name="Larimer J."/>
            <person name="McCowan C."/>
            <person name="Murphy C."/>
            <person name="Pearson M."/>
            <person name="Poon T.W."/>
            <person name="Priest M."/>
            <person name="Roberts A."/>
            <person name="Saif S."/>
            <person name="Shea T."/>
            <person name="Sykes S."/>
            <person name="Wortman J."/>
            <person name="Nusbaum C."/>
            <person name="Birren B."/>
        </authorList>
    </citation>
    <scope>NUCLEOTIDE SEQUENCE [LARGE SCALE GENOMIC DNA]</scope>
    <source>
        <strain evidence="5">NJM9701</strain>
    </source>
</reference>
<gene>
    <name evidence="5" type="ORF">H310_02409</name>
</gene>
<dbReference type="AlphaFoldDB" id="A0A024UNL7"/>
<evidence type="ECO:0000313" key="5">
    <source>
        <dbReference type="EMBL" id="ETW08036.1"/>
    </source>
</evidence>
<feature type="signal peptide" evidence="4">
    <location>
        <begin position="1"/>
        <end position="24"/>
    </location>
</feature>
<keyword evidence="2" id="KW-0677">Repeat</keyword>
<dbReference type="OrthoDB" id="1394818at2759"/>
<proteinExistence type="predicted"/>
<keyword evidence="3" id="KW-1133">Transmembrane helix</keyword>
<protein>
    <submittedName>
        <fullName evidence="5">Uncharacterized protein</fullName>
    </submittedName>
</protein>
<evidence type="ECO:0000256" key="2">
    <source>
        <dbReference type="ARBA" id="ARBA00022737"/>
    </source>
</evidence>
<feature type="transmembrane region" description="Helical" evidence="3">
    <location>
        <begin position="245"/>
        <end position="263"/>
    </location>
</feature>
<keyword evidence="3" id="KW-0812">Transmembrane</keyword>
<evidence type="ECO:0000256" key="1">
    <source>
        <dbReference type="ARBA" id="ARBA00022614"/>
    </source>
</evidence>
<feature type="chain" id="PRO_5001538257" evidence="4">
    <location>
        <begin position="25"/>
        <end position="323"/>
    </location>
</feature>
<dbReference type="InterPro" id="IPR032675">
    <property type="entry name" value="LRR_dom_sf"/>
</dbReference>
<dbReference type="GeneID" id="20079459"/>
<keyword evidence="3" id="KW-0472">Membrane</keyword>
<dbReference type="RefSeq" id="XP_008864129.1">
    <property type="nucleotide sequence ID" value="XM_008865907.1"/>
</dbReference>
<organism evidence="5">
    <name type="scientific">Aphanomyces invadans</name>
    <dbReference type="NCBI Taxonomy" id="157072"/>
    <lineage>
        <taxon>Eukaryota</taxon>
        <taxon>Sar</taxon>
        <taxon>Stramenopiles</taxon>
        <taxon>Oomycota</taxon>
        <taxon>Saprolegniomycetes</taxon>
        <taxon>Saprolegniales</taxon>
        <taxon>Verrucalvaceae</taxon>
        <taxon>Aphanomyces</taxon>
    </lineage>
</organism>
<evidence type="ECO:0000256" key="3">
    <source>
        <dbReference type="SAM" id="Phobius"/>
    </source>
</evidence>
<dbReference type="EMBL" id="KI913954">
    <property type="protein sequence ID" value="ETW08036.1"/>
    <property type="molecule type" value="Genomic_DNA"/>
</dbReference>
<evidence type="ECO:0000256" key="4">
    <source>
        <dbReference type="SAM" id="SignalP"/>
    </source>
</evidence>
<name>A0A024UNL7_9STRA</name>
<keyword evidence="1" id="KW-0433">Leucine-rich repeat</keyword>
<keyword evidence="4" id="KW-0732">Signal</keyword>